<gene>
    <name evidence="4" type="primary">sufB_2</name>
    <name evidence="4" type="ORF">Mgrana_00742</name>
</gene>
<organism evidence="4 5">
    <name type="scientific">Meiothermus granaticius NBRC 107808</name>
    <dbReference type="NCBI Taxonomy" id="1227551"/>
    <lineage>
        <taxon>Bacteria</taxon>
        <taxon>Thermotogati</taxon>
        <taxon>Deinococcota</taxon>
        <taxon>Deinococci</taxon>
        <taxon>Thermales</taxon>
        <taxon>Thermaceae</taxon>
        <taxon>Meiothermus</taxon>
    </lineage>
</organism>
<dbReference type="SUPFAM" id="SSF101960">
    <property type="entry name" value="Stabilizer of iron transporter SufD"/>
    <property type="match status" value="1"/>
</dbReference>
<dbReference type="EMBL" id="QWLB01000007">
    <property type="protein sequence ID" value="RIH93299.1"/>
    <property type="molecule type" value="Genomic_DNA"/>
</dbReference>
<dbReference type="AlphaFoldDB" id="A0A399FD50"/>
<feature type="domain" description="SUF system FeS cluster assembly SufBD N-terminal" evidence="3">
    <location>
        <begin position="22"/>
        <end position="184"/>
    </location>
</feature>
<dbReference type="GO" id="GO:0016226">
    <property type="term" value="P:iron-sulfur cluster assembly"/>
    <property type="evidence" value="ECO:0007669"/>
    <property type="project" value="InterPro"/>
</dbReference>
<dbReference type="Proteomes" id="UP000266178">
    <property type="component" value="Unassembled WGS sequence"/>
</dbReference>
<dbReference type="InterPro" id="IPR045595">
    <property type="entry name" value="SufBD_N"/>
</dbReference>
<accession>A0A399FD50</accession>
<evidence type="ECO:0000313" key="4">
    <source>
        <dbReference type="EMBL" id="RIH93299.1"/>
    </source>
</evidence>
<dbReference type="InterPro" id="IPR037284">
    <property type="entry name" value="SUF_FeS_clus_asmbl_SufBD_sf"/>
</dbReference>
<feature type="domain" description="SUF system FeS cluster assembly SufBD core" evidence="2">
    <location>
        <begin position="206"/>
        <end position="432"/>
    </location>
</feature>
<comment type="caution">
    <text evidence="4">The sequence shown here is derived from an EMBL/GenBank/DDBJ whole genome shotgun (WGS) entry which is preliminary data.</text>
</comment>
<name>A0A399FD50_9DEIN</name>
<dbReference type="RefSeq" id="WP_119356257.1">
    <property type="nucleotide sequence ID" value="NZ_BJXM01000002.1"/>
</dbReference>
<dbReference type="Pfam" id="PF01458">
    <property type="entry name" value="SUFBD_core"/>
    <property type="match status" value="1"/>
</dbReference>
<dbReference type="Pfam" id="PF19295">
    <property type="entry name" value="SufBD_N"/>
    <property type="match status" value="1"/>
</dbReference>
<evidence type="ECO:0000259" key="3">
    <source>
        <dbReference type="Pfam" id="PF19295"/>
    </source>
</evidence>
<comment type="similarity">
    <text evidence="1">Belongs to the iron-sulfur cluster assembly SufBD family.</text>
</comment>
<dbReference type="OrthoDB" id="9803529at2"/>
<protein>
    <submittedName>
        <fullName evidence="4">FeS cluster assembly protein SufB</fullName>
    </submittedName>
</protein>
<sequence length="460" mass="50861">MELTSTLSRDLVLQVSSTLNEPDWLRAKRLLAWETFTKLPYPTPRTEEWKYTDITEVPFEELALELPVGQSLTREALPAEVKLRLEQAQLSGFAVFVGADLVYAELPEELSKQGVVLTSLHEALRTHPEQVEANLFKAVNWNDLVGAQASRRENSKIPALNAALFTHGVFLYIPKNVEFSKPIGVFKYLEGQVSGVAGRGSDALGKLSSSRTLIVGDVNSQGVYIEEYISPAKVPASVNTSSTELILAQGAKLRHAHIQTLGEGFYHFHRQRAHLDRDAALNDLVVDMGGSIVRAEVQSEMLGAGSYSEMLGLYFTSGTQHVDHYTLQHHVADHAYSDVLYKGAAKDGSRTVYAGLIKLEPGAQKTDAYQTNRNLLLSPEARSDSVPQLEIAANDVKCSHGSSTAPVDPMELFYLMSRGLPQHVGQQILVKAHLTDVLTRIPIEPLREHIEHIIEEKVRL</sequence>
<dbReference type="InterPro" id="IPR011542">
    <property type="entry name" value="SUF_FeS_clus_asmbl_SufD"/>
</dbReference>
<evidence type="ECO:0000259" key="2">
    <source>
        <dbReference type="Pfam" id="PF01458"/>
    </source>
</evidence>
<dbReference type="InterPro" id="IPR000825">
    <property type="entry name" value="SUF_FeS_clus_asmbl_SufBD_core"/>
</dbReference>
<reference evidence="4 5" key="1">
    <citation type="submission" date="2018-08" db="EMBL/GenBank/DDBJ databases">
        <title>Meiothermus granaticius genome AF-68 sequencing project.</title>
        <authorList>
            <person name="Da Costa M.S."/>
            <person name="Albuquerque L."/>
            <person name="Raposo P."/>
            <person name="Froufe H.J.C."/>
            <person name="Barroso C.S."/>
            <person name="Egas C."/>
        </authorList>
    </citation>
    <scope>NUCLEOTIDE SEQUENCE [LARGE SCALE GENOMIC DNA]</scope>
    <source>
        <strain evidence="4 5">AF-68</strain>
    </source>
</reference>
<keyword evidence="5" id="KW-1185">Reference proteome</keyword>
<proteinExistence type="inferred from homology"/>
<dbReference type="PANTHER" id="PTHR43575:SF1">
    <property type="entry name" value="PROTEIN ABCI7, CHLOROPLASTIC"/>
    <property type="match status" value="1"/>
</dbReference>
<evidence type="ECO:0000256" key="1">
    <source>
        <dbReference type="ARBA" id="ARBA00043967"/>
    </source>
</evidence>
<dbReference type="PANTHER" id="PTHR43575">
    <property type="entry name" value="PROTEIN ABCI7, CHLOROPLASTIC"/>
    <property type="match status" value="1"/>
</dbReference>
<evidence type="ECO:0000313" key="5">
    <source>
        <dbReference type="Proteomes" id="UP000266178"/>
    </source>
</evidence>
<dbReference type="NCBIfam" id="TIGR01981">
    <property type="entry name" value="sufD"/>
    <property type="match status" value="1"/>
</dbReference>
<dbReference type="InterPro" id="IPR055346">
    <property type="entry name" value="Fe-S_cluster_assembly_SufBD"/>
</dbReference>